<keyword evidence="2 5" id="KW-0812">Transmembrane</keyword>
<comment type="similarity">
    <text evidence="5">Belongs to the ABC-2 integral membrane protein family.</text>
</comment>
<keyword evidence="3 5" id="KW-1133">Transmembrane helix</keyword>
<dbReference type="HOGENOM" id="CLU_089201_1_0_0"/>
<dbReference type="GO" id="GO:0043190">
    <property type="term" value="C:ATP-binding cassette (ABC) transporter complex"/>
    <property type="evidence" value="ECO:0007669"/>
    <property type="project" value="InterPro"/>
</dbReference>
<keyword evidence="5" id="KW-1003">Cell membrane</keyword>
<dbReference type="PANTHER" id="PTHR43229:SF6">
    <property type="entry name" value="ABC-TYPE MULTIDRUG TRANSPORT SYSTEM, PERMEASE COMPONENT"/>
    <property type="match status" value="1"/>
</dbReference>
<dbReference type="KEGG" id="kol:Kole_1164"/>
<dbReference type="InterPro" id="IPR051784">
    <property type="entry name" value="Nod_factor_ABC_transporter"/>
</dbReference>
<dbReference type="PIRSF" id="PIRSF006648">
    <property type="entry name" value="DrrB"/>
    <property type="match status" value="1"/>
</dbReference>
<name>C5CIK1_KOSOT</name>
<gene>
    <name evidence="7" type="ordered locus">Kole_1164</name>
</gene>
<dbReference type="STRING" id="521045.Kole_1164"/>
<organism evidence="7 8">
    <name type="scientific">Kosmotoga olearia (strain ATCC BAA-1733 / DSM 21960 / TBF 19.5.1)</name>
    <dbReference type="NCBI Taxonomy" id="521045"/>
    <lineage>
        <taxon>Bacteria</taxon>
        <taxon>Thermotogati</taxon>
        <taxon>Thermotogota</taxon>
        <taxon>Thermotogae</taxon>
        <taxon>Kosmotogales</taxon>
        <taxon>Kosmotogaceae</taxon>
        <taxon>Kosmotoga</taxon>
    </lineage>
</organism>
<dbReference type="EMBL" id="CP001634">
    <property type="protein sequence ID" value="ACR79864.1"/>
    <property type="molecule type" value="Genomic_DNA"/>
</dbReference>
<evidence type="ECO:0000256" key="4">
    <source>
        <dbReference type="ARBA" id="ARBA00023136"/>
    </source>
</evidence>
<feature type="transmembrane region" description="Helical" evidence="5">
    <location>
        <begin position="241"/>
        <end position="266"/>
    </location>
</feature>
<sequence>MSVQAIVQEMRASWAFIVRNFNLSKRYWKWELVFLVYTIANSVTMGFIGKGVESFSDGSFDTNYLILYMLLGSILWGYLSVLFAIVAETVAWERWEETIEYTFMAPVKRATHLLSVCGYAILYGILRAGLILLVVSIFFDLNLANANLLSAAGILAVASFSFIGLGMVAAVLPLISPEKGVQVVHIFQALLLMFSGVYYEITVLPDWMQKVAKLSPATYALAGMRSAILHGKSFSELWSQVWPLIFLGAVLLPFGIYFFSVMEFWAKKKGVLKRSG</sequence>
<proteinExistence type="inferred from homology"/>
<evidence type="ECO:0000313" key="7">
    <source>
        <dbReference type="EMBL" id="ACR79864.1"/>
    </source>
</evidence>
<dbReference type="OrthoDB" id="9788252at2"/>
<dbReference type="InterPro" id="IPR047817">
    <property type="entry name" value="ABC2_TM_bact-type"/>
</dbReference>
<dbReference type="InterPro" id="IPR013525">
    <property type="entry name" value="ABC2_TM"/>
</dbReference>
<feature type="transmembrane region" description="Helical" evidence="5">
    <location>
        <begin position="32"/>
        <end position="52"/>
    </location>
</feature>
<protein>
    <recommendedName>
        <fullName evidence="5">Transport permease protein</fullName>
    </recommendedName>
</protein>
<dbReference type="PROSITE" id="PS51012">
    <property type="entry name" value="ABC_TM2"/>
    <property type="match status" value="1"/>
</dbReference>
<reference evidence="7 8" key="2">
    <citation type="journal article" date="2011" name="J. Bacteriol.">
        <title>Genome Sequence of Kosmotoga olearia Strain TBF 19.5.1, a Thermophilic Bacterium with a Wide Growth Temperature Range, Isolated from the Troll B Oil Platform in the North Sea.</title>
        <authorList>
            <person name="Swithers K.S."/>
            <person name="Dipippo J.L."/>
            <person name="Bruce D.C."/>
            <person name="Detter C."/>
            <person name="Tapia R."/>
            <person name="Han S."/>
            <person name="Goodwin L.A."/>
            <person name="Han J."/>
            <person name="Woyke T."/>
            <person name="Pitluck S."/>
            <person name="Pennacchio L."/>
            <person name="Nolan M."/>
            <person name="Mikhailova N."/>
            <person name="Land M.L."/>
            <person name="Nesbo C.L."/>
            <person name="Gogarten J.P."/>
            <person name="Noll K.M."/>
        </authorList>
    </citation>
    <scope>NUCLEOTIDE SEQUENCE [LARGE SCALE GENOMIC DNA]</scope>
    <source>
        <strain evidence="8">ATCC BAA-1733 / DSM 21960 / TBF 19.5.1</strain>
    </source>
</reference>
<dbReference type="GO" id="GO:0140359">
    <property type="term" value="F:ABC-type transporter activity"/>
    <property type="evidence" value="ECO:0007669"/>
    <property type="project" value="InterPro"/>
</dbReference>
<evidence type="ECO:0000256" key="2">
    <source>
        <dbReference type="ARBA" id="ARBA00022692"/>
    </source>
</evidence>
<feature type="transmembrane region" description="Helical" evidence="5">
    <location>
        <begin position="183"/>
        <end position="201"/>
    </location>
</feature>
<dbReference type="eggNOG" id="COG0842">
    <property type="taxonomic scope" value="Bacteria"/>
</dbReference>
<dbReference type="PANTHER" id="PTHR43229">
    <property type="entry name" value="NODULATION PROTEIN J"/>
    <property type="match status" value="1"/>
</dbReference>
<feature type="transmembrane region" description="Helical" evidence="5">
    <location>
        <begin position="64"/>
        <end position="92"/>
    </location>
</feature>
<dbReference type="InterPro" id="IPR000412">
    <property type="entry name" value="ABC_2_transport"/>
</dbReference>
<evidence type="ECO:0000256" key="5">
    <source>
        <dbReference type="RuleBase" id="RU361157"/>
    </source>
</evidence>
<evidence type="ECO:0000259" key="6">
    <source>
        <dbReference type="PROSITE" id="PS51012"/>
    </source>
</evidence>
<accession>C5CIK1</accession>
<evidence type="ECO:0000313" key="8">
    <source>
        <dbReference type="Proteomes" id="UP000002382"/>
    </source>
</evidence>
<keyword evidence="4 5" id="KW-0472">Membrane</keyword>
<dbReference type="RefSeq" id="WP_015868521.1">
    <property type="nucleotide sequence ID" value="NC_012785.1"/>
</dbReference>
<feature type="transmembrane region" description="Helical" evidence="5">
    <location>
        <begin position="151"/>
        <end position="176"/>
    </location>
</feature>
<feature type="domain" description="ABC transmembrane type-2" evidence="6">
    <location>
        <begin position="33"/>
        <end position="262"/>
    </location>
</feature>
<reference evidence="7 8" key="1">
    <citation type="submission" date="2009-06" db="EMBL/GenBank/DDBJ databases">
        <title>Complete sequence of Thermotogales bacterium TBF 19.5.1.</title>
        <authorList>
            <consortium name="US DOE Joint Genome Institute"/>
            <person name="Lucas S."/>
            <person name="Copeland A."/>
            <person name="Lapidus A."/>
            <person name="Glavina del Rio T."/>
            <person name="Tice H."/>
            <person name="Bruce D."/>
            <person name="Goodwin L."/>
            <person name="Pitluck S."/>
            <person name="Chertkov O."/>
            <person name="Brettin T."/>
            <person name="Detter J.C."/>
            <person name="Han C."/>
            <person name="Schmutz J."/>
            <person name="Larimer F."/>
            <person name="Land M."/>
            <person name="Hauser L."/>
            <person name="Kyrpides N."/>
            <person name="Ovchinnikova G."/>
            <person name="Noll K."/>
        </authorList>
    </citation>
    <scope>NUCLEOTIDE SEQUENCE [LARGE SCALE GENOMIC DNA]</scope>
    <source>
        <strain evidence="8">ATCC BAA-1733 / DSM 21960 / TBF 19.5.1</strain>
    </source>
</reference>
<evidence type="ECO:0000256" key="1">
    <source>
        <dbReference type="ARBA" id="ARBA00004141"/>
    </source>
</evidence>
<keyword evidence="8" id="KW-1185">Reference proteome</keyword>
<feature type="transmembrane region" description="Helical" evidence="5">
    <location>
        <begin position="113"/>
        <end position="139"/>
    </location>
</feature>
<comment type="subcellular location">
    <subcellularLocation>
        <location evidence="5">Cell membrane</location>
        <topology evidence="5">Multi-pass membrane protein</topology>
    </subcellularLocation>
    <subcellularLocation>
        <location evidence="1">Membrane</location>
        <topology evidence="1">Multi-pass membrane protein</topology>
    </subcellularLocation>
</comment>
<evidence type="ECO:0000256" key="3">
    <source>
        <dbReference type="ARBA" id="ARBA00022989"/>
    </source>
</evidence>
<dbReference type="Pfam" id="PF01061">
    <property type="entry name" value="ABC2_membrane"/>
    <property type="match status" value="1"/>
</dbReference>
<keyword evidence="5" id="KW-0813">Transport</keyword>
<dbReference type="Proteomes" id="UP000002382">
    <property type="component" value="Chromosome"/>
</dbReference>
<dbReference type="AlphaFoldDB" id="C5CIK1"/>